<evidence type="ECO:0000313" key="1">
    <source>
        <dbReference type="EMBL" id="CAH1521240.1"/>
    </source>
</evidence>
<gene>
    <name evidence="1" type="ORF">THF1D04_10721</name>
</gene>
<dbReference type="AlphaFoldDB" id="A0AAU9PYL0"/>
<dbReference type="EMBL" id="CAKMTQ010000001">
    <property type="protein sequence ID" value="CAH1521240.1"/>
    <property type="molecule type" value="Genomic_DNA"/>
</dbReference>
<reference evidence="1" key="1">
    <citation type="submission" date="2022-01" db="EMBL/GenBank/DDBJ databases">
        <authorList>
            <person name="Lagorce A."/>
        </authorList>
    </citation>
    <scope>NUCLEOTIDE SEQUENCE</scope>
    <source>
        <strain evidence="1">Th15_F1_D04</strain>
    </source>
</reference>
<name>A0AAU9PYL0_9VIBR</name>
<dbReference type="Proteomes" id="UP001295420">
    <property type="component" value="Unassembled WGS sequence"/>
</dbReference>
<protein>
    <submittedName>
        <fullName evidence="1">Uncharacterized protein</fullName>
    </submittedName>
</protein>
<evidence type="ECO:0000313" key="2">
    <source>
        <dbReference type="Proteomes" id="UP001295420"/>
    </source>
</evidence>
<organism evidence="1 2">
    <name type="scientific">Vibrio owensii</name>
    <dbReference type="NCBI Taxonomy" id="696485"/>
    <lineage>
        <taxon>Bacteria</taxon>
        <taxon>Pseudomonadati</taxon>
        <taxon>Pseudomonadota</taxon>
        <taxon>Gammaproteobacteria</taxon>
        <taxon>Vibrionales</taxon>
        <taxon>Vibrionaceae</taxon>
        <taxon>Vibrio</taxon>
    </lineage>
</organism>
<proteinExistence type="predicted"/>
<accession>A0AAU9PYL0</accession>
<comment type="caution">
    <text evidence="1">The sequence shown here is derived from an EMBL/GenBank/DDBJ whole genome shotgun (WGS) entry which is preliminary data.</text>
</comment>
<dbReference type="RefSeq" id="WP_409929955.1">
    <property type="nucleotide sequence ID" value="NZ_CAKMTQ010000001.1"/>
</dbReference>
<sequence length="118" mass="13146">MEKQSKVSIAVQSVLSSTLNCNLHKEPSGSPSFYAGSSKLTNGLKANSKNSEILIFADEIDPKNEFIDEYAEIERLVELKQNAQILFAKNPQGSLFSKPREEKHWSEGLFTAVGAMRR</sequence>